<dbReference type="AlphaFoldDB" id="A0A395HE20"/>
<dbReference type="VEuPathDB" id="FungiDB:BO80DRAFT_430582"/>
<sequence>MCPVLAVSTILVNASGLSQRQISGFTLGPGETGRPGPVVPFPRYWGDGSPLVETVSVHIAPETFTQQAHVTVITQMSTSGSSSWIDSVERIPKTGLIDKENGLLVLTISSEAKGGLSQRFDTVHTQRRITKDLNPGTPAAEGQCDLHLRLAKLPHWSSDTRHSQMLQRTTTVCIFDCISQCLEHRFIVLIRVNQGHITMRRKCHHSKLGLVRPVFQAFPPHHFRSLDRILAPRQVHETSFSSLPHYPDHASIAALVLRLSVLRSVTYGGQYADGS</sequence>
<reference evidence="1 2" key="1">
    <citation type="submission" date="2018-02" db="EMBL/GenBank/DDBJ databases">
        <title>The genomes of Aspergillus section Nigri reveals drivers in fungal speciation.</title>
        <authorList>
            <consortium name="DOE Joint Genome Institute"/>
            <person name="Vesth T.C."/>
            <person name="Nybo J."/>
            <person name="Theobald S."/>
            <person name="Brandl J."/>
            <person name="Frisvad J.C."/>
            <person name="Nielsen K.F."/>
            <person name="Lyhne E.K."/>
            <person name="Kogle M.E."/>
            <person name="Kuo A."/>
            <person name="Riley R."/>
            <person name="Clum A."/>
            <person name="Nolan M."/>
            <person name="Lipzen A."/>
            <person name="Salamov A."/>
            <person name="Henrissat B."/>
            <person name="Wiebenga A."/>
            <person name="De vries R.P."/>
            <person name="Grigoriev I.V."/>
            <person name="Mortensen U.H."/>
            <person name="Andersen M.R."/>
            <person name="Baker S.E."/>
        </authorList>
    </citation>
    <scope>NUCLEOTIDE SEQUENCE [LARGE SCALE GENOMIC DNA]</scope>
    <source>
        <strain evidence="1 2">CBS 121593</strain>
    </source>
</reference>
<accession>A0A395HE20</accession>
<dbReference type="GeneID" id="37225572"/>
<dbReference type="RefSeq" id="XP_025580538.1">
    <property type="nucleotide sequence ID" value="XM_025720707.1"/>
</dbReference>
<name>A0A395HE20_9EURO</name>
<gene>
    <name evidence="1" type="ORF">BO80DRAFT_430582</name>
</gene>
<dbReference type="Proteomes" id="UP000249402">
    <property type="component" value="Unassembled WGS sequence"/>
</dbReference>
<protein>
    <submittedName>
        <fullName evidence="1">Uncharacterized protein</fullName>
    </submittedName>
</protein>
<organism evidence="1 2">
    <name type="scientific">Aspergillus ibericus CBS 121593</name>
    <dbReference type="NCBI Taxonomy" id="1448316"/>
    <lineage>
        <taxon>Eukaryota</taxon>
        <taxon>Fungi</taxon>
        <taxon>Dikarya</taxon>
        <taxon>Ascomycota</taxon>
        <taxon>Pezizomycotina</taxon>
        <taxon>Eurotiomycetes</taxon>
        <taxon>Eurotiomycetidae</taxon>
        <taxon>Eurotiales</taxon>
        <taxon>Aspergillaceae</taxon>
        <taxon>Aspergillus</taxon>
        <taxon>Aspergillus subgen. Circumdati</taxon>
    </lineage>
</organism>
<keyword evidence="2" id="KW-1185">Reference proteome</keyword>
<evidence type="ECO:0000313" key="1">
    <source>
        <dbReference type="EMBL" id="RAL06211.1"/>
    </source>
</evidence>
<dbReference type="EMBL" id="KZ824419">
    <property type="protein sequence ID" value="RAL06211.1"/>
    <property type="molecule type" value="Genomic_DNA"/>
</dbReference>
<proteinExistence type="predicted"/>
<evidence type="ECO:0000313" key="2">
    <source>
        <dbReference type="Proteomes" id="UP000249402"/>
    </source>
</evidence>